<evidence type="ECO:0000256" key="3">
    <source>
        <dbReference type="ARBA" id="ARBA00022763"/>
    </source>
</evidence>
<evidence type="ECO:0000256" key="4">
    <source>
        <dbReference type="ARBA" id="ARBA00023204"/>
    </source>
</evidence>
<comment type="similarity">
    <text evidence="2">Belongs to the DNA mismatch repair MutL/HexB family.</text>
</comment>
<dbReference type="Pfam" id="PF01119">
    <property type="entry name" value="DNA_mis_repair"/>
    <property type="match status" value="1"/>
</dbReference>
<dbReference type="PANTHER" id="PTHR10073:SF12">
    <property type="entry name" value="DNA MISMATCH REPAIR PROTEIN MLH1"/>
    <property type="match status" value="1"/>
</dbReference>
<dbReference type="GO" id="GO:0140664">
    <property type="term" value="F:ATP-dependent DNA damage sensor activity"/>
    <property type="evidence" value="ECO:0007669"/>
    <property type="project" value="InterPro"/>
</dbReference>
<evidence type="ECO:0000313" key="8">
    <source>
        <dbReference type="Proteomes" id="UP000046392"/>
    </source>
</evidence>
<evidence type="ECO:0000256" key="6">
    <source>
        <dbReference type="SAM" id="MobiDB-lite"/>
    </source>
</evidence>
<comment type="subcellular location">
    <subcellularLocation>
        <location evidence="1">Nucleus</location>
    </subcellularLocation>
</comment>
<dbReference type="PROSITE" id="PS00058">
    <property type="entry name" value="DNA_MISMATCH_REPAIR_1"/>
    <property type="match status" value="1"/>
</dbReference>
<dbReference type="GO" id="GO:0030983">
    <property type="term" value="F:mismatched DNA binding"/>
    <property type="evidence" value="ECO:0007669"/>
    <property type="project" value="InterPro"/>
</dbReference>
<sequence length="792" mass="90377">MGVIHRLPQELIDLIAAGEIIAKPFNAVKELVENSMDAGATEISIIIADGGLSSLQVQDNGCGIDKDDLKIVAERFTTSKLKSTDDFKKMQTYGFRGEALASISCISNLSITSRTKDSNVAFSATYVSGKLEGAVKPSTGKIGTLVTVKNLFDKLNVRKVSFKNSTDERNRISDVIVRYAIENPHIAFAFKSNSNKVSFRTTGNNNIRDCASVLLGPSIGNSLIEQNFSDKRLHFECKLVLTKPKPPRVSTYKKDMEGNKRIFHIFINKRLVECSSLQTAINYTFNCCGKVCSFISVSLKIDPDRVDVNIHPSKKDVIFLNSEQITQRICEYVKNYCRDEADATMELVDVSQKLSLYFGALECDRTKNNGSSMSQGICQSSQKDISNNSLMEVENSSKISESTDINYKTSHLEDKKNDQDKVQSISEDQKLHPHEPTAKKLRLTEDVNSDLQPSIMDFVTHDDNLKNTQLNMESFGATSNKQKQVNQLPPKKIYDHYKDRTNTVDRKIPEFFHKDNKDDFRRLSISQNIELISINDHTQVTELKDKPDVLNILLRKFNLNSLKILTNGVFQHTDEQLKEIFHRFTFVGFSKDLDYILIQHNTSLFRLKFEAENDDDLPYLEDLLKCYLLLTNTDVEDESVLTDIEEGIEFLMTQKEMLWDYFGILLETKNSKPYLSAIPFLLENYIPHYEALPGLVYNLIGGVDYSDELRCIHQMCCILSDFYIPKTKFCSKVEAENNIYCLNKRIEQWQEIVKEILIPLIPKFYPSKNLEANKAVYKVTDLLDVYKDFERC</sequence>
<dbReference type="Gene3D" id="3.30.230.10">
    <property type="match status" value="1"/>
</dbReference>
<dbReference type="PANTHER" id="PTHR10073">
    <property type="entry name" value="DNA MISMATCH REPAIR PROTEIN MLH, PMS, MUTL"/>
    <property type="match status" value="1"/>
</dbReference>
<dbReference type="GO" id="GO:0006298">
    <property type="term" value="P:mismatch repair"/>
    <property type="evidence" value="ECO:0007669"/>
    <property type="project" value="InterPro"/>
</dbReference>
<dbReference type="InterPro" id="IPR020568">
    <property type="entry name" value="Ribosomal_Su5_D2-typ_SF"/>
</dbReference>
<organism evidence="8 9">
    <name type="scientific">Strongyloides papillosus</name>
    <name type="common">Intestinal threadworm</name>
    <dbReference type="NCBI Taxonomy" id="174720"/>
    <lineage>
        <taxon>Eukaryota</taxon>
        <taxon>Metazoa</taxon>
        <taxon>Ecdysozoa</taxon>
        <taxon>Nematoda</taxon>
        <taxon>Chromadorea</taxon>
        <taxon>Rhabditida</taxon>
        <taxon>Tylenchina</taxon>
        <taxon>Panagrolaimomorpha</taxon>
        <taxon>Strongyloidoidea</taxon>
        <taxon>Strongyloididae</taxon>
        <taxon>Strongyloides</taxon>
    </lineage>
</organism>
<dbReference type="SUPFAM" id="SSF55874">
    <property type="entry name" value="ATPase domain of HSP90 chaperone/DNA topoisomerase II/histidine kinase"/>
    <property type="match status" value="1"/>
</dbReference>
<evidence type="ECO:0000313" key="9">
    <source>
        <dbReference type="WBParaSite" id="SPAL_0001418300.2"/>
    </source>
</evidence>
<feature type="domain" description="DNA mismatch repair protein S5" evidence="7">
    <location>
        <begin position="211"/>
        <end position="338"/>
    </location>
</feature>
<dbReference type="InterPro" id="IPR032189">
    <property type="entry name" value="Mlh1_C"/>
</dbReference>
<evidence type="ECO:0000256" key="2">
    <source>
        <dbReference type="ARBA" id="ARBA00006082"/>
    </source>
</evidence>
<name>A0A0N5C8D2_STREA</name>
<dbReference type="SUPFAM" id="SSF54211">
    <property type="entry name" value="Ribosomal protein S5 domain 2-like"/>
    <property type="match status" value="1"/>
</dbReference>
<dbReference type="AlphaFoldDB" id="A0A0N5C8D2"/>
<accession>A0A0N5C8D2</accession>
<keyword evidence="5" id="KW-0539">Nucleus</keyword>
<dbReference type="GO" id="GO:0032389">
    <property type="term" value="C:MutLalpha complex"/>
    <property type="evidence" value="ECO:0007669"/>
    <property type="project" value="TreeGrafter"/>
</dbReference>
<dbReference type="Proteomes" id="UP000046392">
    <property type="component" value="Unplaced"/>
</dbReference>
<dbReference type="NCBIfam" id="TIGR00585">
    <property type="entry name" value="mutl"/>
    <property type="match status" value="1"/>
</dbReference>
<feature type="region of interest" description="Disordered" evidence="6">
    <location>
        <begin position="410"/>
        <end position="438"/>
    </location>
</feature>
<dbReference type="InterPro" id="IPR002099">
    <property type="entry name" value="MutL/Mlh/PMS"/>
</dbReference>
<evidence type="ECO:0000256" key="1">
    <source>
        <dbReference type="ARBA" id="ARBA00004123"/>
    </source>
</evidence>
<proteinExistence type="inferred from homology"/>
<dbReference type="InterPro" id="IPR013507">
    <property type="entry name" value="DNA_mismatch_S5_2-like"/>
</dbReference>
<dbReference type="InterPro" id="IPR036890">
    <property type="entry name" value="HATPase_C_sf"/>
</dbReference>
<dbReference type="InterPro" id="IPR038973">
    <property type="entry name" value="MutL/Mlh/Pms-like"/>
</dbReference>
<dbReference type="CDD" id="cd16926">
    <property type="entry name" value="HATPase_MutL-MLH-PMS-like"/>
    <property type="match status" value="1"/>
</dbReference>
<dbReference type="WBParaSite" id="SPAL_0001418300.2">
    <property type="protein sequence ID" value="SPAL_0001418300.2"/>
    <property type="gene ID" value="SPAL_0001418300"/>
</dbReference>
<evidence type="ECO:0000259" key="7">
    <source>
        <dbReference type="SMART" id="SM01340"/>
    </source>
</evidence>
<dbReference type="GO" id="GO:0016887">
    <property type="term" value="F:ATP hydrolysis activity"/>
    <property type="evidence" value="ECO:0007669"/>
    <property type="project" value="InterPro"/>
</dbReference>
<dbReference type="SMART" id="SM01340">
    <property type="entry name" value="DNA_mis_repair"/>
    <property type="match status" value="1"/>
</dbReference>
<dbReference type="STRING" id="174720.A0A0N5C8D2"/>
<keyword evidence="4" id="KW-0234">DNA repair</keyword>
<dbReference type="InterPro" id="IPR014721">
    <property type="entry name" value="Ribsml_uS5_D2-typ_fold_subgr"/>
</dbReference>
<evidence type="ECO:0000256" key="5">
    <source>
        <dbReference type="ARBA" id="ARBA00023242"/>
    </source>
</evidence>
<dbReference type="Pfam" id="PF16413">
    <property type="entry name" value="Mlh1_C"/>
    <property type="match status" value="1"/>
</dbReference>
<dbReference type="GO" id="GO:0005524">
    <property type="term" value="F:ATP binding"/>
    <property type="evidence" value="ECO:0007669"/>
    <property type="project" value="InterPro"/>
</dbReference>
<keyword evidence="8" id="KW-1185">Reference proteome</keyword>
<dbReference type="FunFam" id="3.30.565.10:FF:000003">
    <property type="entry name" value="DNA mismatch repair endonuclease MutL"/>
    <property type="match status" value="1"/>
</dbReference>
<dbReference type="Pfam" id="PF13589">
    <property type="entry name" value="HATPase_c_3"/>
    <property type="match status" value="1"/>
</dbReference>
<dbReference type="Gene3D" id="3.30.565.10">
    <property type="entry name" value="Histidine kinase-like ATPase, C-terminal domain"/>
    <property type="match status" value="1"/>
</dbReference>
<reference evidence="9" key="1">
    <citation type="submission" date="2017-02" db="UniProtKB">
        <authorList>
            <consortium name="WormBaseParasite"/>
        </authorList>
    </citation>
    <scope>IDENTIFICATION</scope>
</reference>
<keyword evidence="3" id="KW-0227">DNA damage</keyword>
<protein>
    <submittedName>
        <fullName evidence="9">DNA_mis_repair domain-containing protein</fullName>
    </submittedName>
</protein>
<dbReference type="InterPro" id="IPR014762">
    <property type="entry name" value="DNA_mismatch_repair_CS"/>
</dbReference>